<feature type="domain" description="Urease accessory protein UreH-like transmembrane" evidence="2">
    <location>
        <begin position="17"/>
        <end position="228"/>
    </location>
</feature>
<reference evidence="3" key="2">
    <citation type="submission" date="2021-04" db="EMBL/GenBank/DDBJ databases">
        <authorList>
            <person name="Gilroy R."/>
        </authorList>
    </citation>
    <scope>NUCLEOTIDE SEQUENCE</scope>
    <source>
        <strain evidence="3">ChiHjej11B10-19426</strain>
    </source>
</reference>
<feature type="transmembrane region" description="Helical" evidence="1">
    <location>
        <begin position="56"/>
        <end position="78"/>
    </location>
</feature>
<dbReference type="NCBIfam" id="NF040495">
    <property type="entry name" value="tranport_ArsG"/>
    <property type="match status" value="1"/>
</dbReference>
<keyword evidence="1" id="KW-0812">Transmembrane</keyword>
<keyword evidence="1" id="KW-0472">Membrane</keyword>
<dbReference type="InterPro" id="IPR051790">
    <property type="entry name" value="Cytochrome_c-biogenesis_DsbD"/>
</dbReference>
<feature type="transmembrane region" description="Helical" evidence="1">
    <location>
        <begin position="98"/>
        <end position="116"/>
    </location>
</feature>
<comment type="caution">
    <text evidence="3">The sequence shown here is derived from an EMBL/GenBank/DDBJ whole genome shotgun (WGS) entry which is preliminary data.</text>
</comment>
<name>A0A9D2DD38_9BACT</name>
<dbReference type="AlphaFoldDB" id="A0A9D2DD38"/>
<keyword evidence="1" id="KW-1133">Transmembrane helix</keyword>
<evidence type="ECO:0000313" key="3">
    <source>
        <dbReference type="EMBL" id="HIZ14870.1"/>
    </source>
</evidence>
<feature type="transmembrane region" description="Helical" evidence="1">
    <location>
        <begin position="213"/>
        <end position="236"/>
    </location>
</feature>
<dbReference type="Pfam" id="PF13386">
    <property type="entry name" value="DsbD_2"/>
    <property type="match status" value="1"/>
</dbReference>
<protein>
    <submittedName>
        <fullName evidence="3">Sulfite exporter TauE/SafE family protein</fullName>
    </submittedName>
</protein>
<proteinExistence type="predicted"/>
<dbReference type="Proteomes" id="UP000824014">
    <property type="component" value="Unassembled WGS sequence"/>
</dbReference>
<feature type="transmembrane region" description="Helical" evidence="1">
    <location>
        <begin position="136"/>
        <end position="160"/>
    </location>
</feature>
<evidence type="ECO:0000256" key="1">
    <source>
        <dbReference type="SAM" id="Phobius"/>
    </source>
</evidence>
<organism evidence="3 4">
    <name type="scientific">Candidatus Tidjanibacter faecipullorum</name>
    <dbReference type="NCBI Taxonomy" id="2838766"/>
    <lineage>
        <taxon>Bacteria</taxon>
        <taxon>Pseudomonadati</taxon>
        <taxon>Bacteroidota</taxon>
        <taxon>Bacteroidia</taxon>
        <taxon>Bacteroidales</taxon>
        <taxon>Rikenellaceae</taxon>
        <taxon>Tidjanibacter</taxon>
    </lineage>
</organism>
<evidence type="ECO:0000313" key="4">
    <source>
        <dbReference type="Proteomes" id="UP000824014"/>
    </source>
</evidence>
<gene>
    <name evidence="3" type="ORF">H9816_03015</name>
</gene>
<evidence type="ECO:0000259" key="2">
    <source>
        <dbReference type="Pfam" id="PF13386"/>
    </source>
</evidence>
<feature type="transmembrane region" description="Helical" evidence="1">
    <location>
        <begin position="172"/>
        <end position="193"/>
    </location>
</feature>
<dbReference type="InterPro" id="IPR039447">
    <property type="entry name" value="UreH-like_TM_dom"/>
</dbReference>
<sequence length="282" mass="30746">MEWLQTLLDNSTTPALTAFLLGLLTAVSPCPLATNIAAIGFIGKDIENRRRIFRNGLLYTLGRVVAYTVLGIVLILVLREGSSLFGIQKFIGKYGELILGPALLCIGLFMLFGSKLKLPAFGFKGNGENLARKGGWGALLLGMLFAMAFCPTSGVFYFGMLIPMSATATAGYLLPVLFAIATALPVLIVAWILAFSVQHIGRFYGKMQTVQKWLNGIVGGVFTAIGVYYCVMMYSISRLFRPLPSNSPRTISPPTPLLLTARRYTDRLFSGSAIRRQLPIHP</sequence>
<dbReference type="PANTHER" id="PTHR31272">
    <property type="entry name" value="CYTOCHROME C-TYPE BIOGENESIS PROTEIN HI_1454-RELATED"/>
    <property type="match status" value="1"/>
</dbReference>
<dbReference type="PANTHER" id="PTHR31272:SF4">
    <property type="entry name" value="CYTOCHROME C-TYPE BIOGENESIS PROTEIN HI_1454-RELATED"/>
    <property type="match status" value="1"/>
</dbReference>
<reference evidence="3" key="1">
    <citation type="journal article" date="2021" name="PeerJ">
        <title>Extensive microbial diversity within the chicken gut microbiome revealed by metagenomics and culture.</title>
        <authorList>
            <person name="Gilroy R."/>
            <person name="Ravi A."/>
            <person name="Getino M."/>
            <person name="Pursley I."/>
            <person name="Horton D.L."/>
            <person name="Alikhan N.F."/>
            <person name="Baker D."/>
            <person name="Gharbi K."/>
            <person name="Hall N."/>
            <person name="Watson M."/>
            <person name="Adriaenssens E.M."/>
            <person name="Foster-Nyarko E."/>
            <person name="Jarju S."/>
            <person name="Secka A."/>
            <person name="Antonio M."/>
            <person name="Oren A."/>
            <person name="Chaudhuri R.R."/>
            <person name="La Ragione R."/>
            <person name="Hildebrand F."/>
            <person name="Pallen M.J."/>
        </authorList>
    </citation>
    <scope>NUCLEOTIDE SEQUENCE</scope>
    <source>
        <strain evidence="3">ChiHjej11B10-19426</strain>
    </source>
</reference>
<feature type="transmembrane region" description="Helical" evidence="1">
    <location>
        <begin position="20"/>
        <end position="44"/>
    </location>
</feature>
<dbReference type="EMBL" id="DXCC01000008">
    <property type="protein sequence ID" value="HIZ14870.1"/>
    <property type="molecule type" value="Genomic_DNA"/>
</dbReference>
<accession>A0A9D2DD38</accession>